<dbReference type="Gene3D" id="3.40.50.300">
    <property type="entry name" value="P-loop containing nucleotide triphosphate hydrolases"/>
    <property type="match status" value="1"/>
</dbReference>
<evidence type="ECO:0000313" key="4">
    <source>
        <dbReference type="EMBL" id="MBB2193169.1"/>
    </source>
</evidence>
<evidence type="ECO:0000313" key="6">
    <source>
        <dbReference type="Proteomes" id="UP000561077"/>
    </source>
</evidence>
<gene>
    <name evidence="4" type="ORF">HLH25_05855</name>
    <name evidence="3" type="ORF">HLH26_04700</name>
</gene>
<comment type="caution">
    <text evidence="3">The sequence shown here is derived from an EMBL/GenBank/DDBJ whole genome shotgun (WGS) entry which is preliminary data.</text>
</comment>
<dbReference type="Pfam" id="PF20441">
    <property type="entry name" value="TerL_nuclease"/>
    <property type="match status" value="1"/>
</dbReference>
<dbReference type="InterPro" id="IPR046462">
    <property type="entry name" value="TerL_nuclease"/>
</dbReference>
<organism evidence="3 6">
    <name type="scientific">Gluconacetobacter dulcium</name>
    <dbReference type="NCBI Taxonomy" id="2729096"/>
    <lineage>
        <taxon>Bacteria</taxon>
        <taxon>Pseudomonadati</taxon>
        <taxon>Pseudomonadota</taxon>
        <taxon>Alphaproteobacteria</taxon>
        <taxon>Acetobacterales</taxon>
        <taxon>Acetobacteraceae</taxon>
        <taxon>Gluconacetobacter</taxon>
    </lineage>
</organism>
<evidence type="ECO:0000259" key="1">
    <source>
        <dbReference type="Pfam" id="PF03354"/>
    </source>
</evidence>
<feature type="domain" description="Terminase large subunit-like endonuclease" evidence="2">
    <location>
        <begin position="257"/>
        <end position="532"/>
    </location>
</feature>
<accession>A0A7W4NU37</accession>
<evidence type="ECO:0000313" key="5">
    <source>
        <dbReference type="Proteomes" id="UP000540490"/>
    </source>
</evidence>
<dbReference type="InterPro" id="IPR005021">
    <property type="entry name" value="Terminase_largesu-like"/>
</dbReference>
<dbReference type="Pfam" id="PF03354">
    <property type="entry name" value="TerL_ATPase"/>
    <property type="match status" value="1"/>
</dbReference>
<reference evidence="5 6" key="1">
    <citation type="submission" date="2020-04" db="EMBL/GenBank/DDBJ databases">
        <title>Description of novel Gluconacetobacter.</title>
        <authorList>
            <person name="Sombolestani A."/>
        </authorList>
    </citation>
    <scope>NUCLEOTIDE SEQUENCE [LARGE SCALE GENOMIC DNA]</scope>
    <source>
        <strain evidence="4 5">LMG 1728</strain>
        <strain evidence="3 6">LMG 1731</strain>
    </source>
</reference>
<dbReference type="Proteomes" id="UP000540490">
    <property type="component" value="Unassembled WGS sequence"/>
</dbReference>
<dbReference type="Proteomes" id="UP000561077">
    <property type="component" value="Unassembled WGS sequence"/>
</dbReference>
<evidence type="ECO:0000259" key="2">
    <source>
        <dbReference type="Pfam" id="PF20441"/>
    </source>
</evidence>
<name>A0A7W4NU37_9PROT</name>
<proteinExistence type="predicted"/>
<feature type="domain" description="Terminase large subunit-like ATPase" evidence="1">
    <location>
        <begin position="73"/>
        <end position="245"/>
    </location>
</feature>
<protein>
    <submittedName>
        <fullName evidence="3">Terminase large subunit</fullName>
    </submittedName>
</protein>
<dbReference type="EMBL" id="JABEQN010000005">
    <property type="protein sequence ID" value="MBB2193169.1"/>
    <property type="molecule type" value="Genomic_DNA"/>
</dbReference>
<sequence length="547" mass="60442">MGRRGPGAKPVHVEKPLSALPLFGEQPAVIKKKATTKRRLKGGKRAQVVIDWIEDLPITSGMHAGRKFKLRQWQKDIIRALYATDEKGRRIVRQALISMGRKNGKSALAAALALVHLCGPEAEPRGQVFSAAADRNQAGLIYREMKAIIEAVPELSRRVIVRDFSKTLEDAETGSTYAALSSDARKAHGLSPSFYIADELAQWPNRELLDNLATGTGARAEPLGIVISTQSADPLSAMSEMVSYGEKVRDGVIEDPTFSPHIFTVPMDADPWDESLWHLANPALGDFLSVEQMRTTAAQAQRIPARESVFRNLHLNQPVEADERFIHPRDWDPLGEPFDPAELRGRRCIAGLDLGSAADLCGLALWFPDDDRLLVWGFIPDGQLFVKEKTDLAPYTLWCGQGFLIPTPGRAIHKSWVAEKLREIAQDYDLQAVAFDRWGFKDLEVILDAEGIVLPLTPHGQGFKDMGPSVEEFERLVLDGRLHHGGNPLLRWCLSNVTVTTDPAGARKLDKARSRGRIDPLIAAVMAVGQASRQPAPVVPFFEVFSF</sequence>
<dbReference type="PANTHER" id="PTHR41287">
    <property type="match status" value="1"/>
</dbReference>
<dbReference type="InterPro" id="IPR046461">
    <property type="entry name" value="TerL_ATPase"/>
</dbReference>
<evidence type="ECO:0000313" key="3">
    <source>
        <dbReference type="EMBL" id="MBB2163843.1"/>
    </source>
</evidence>
<dbReference type="GO" id="GO:0004519">
    <property type="term" value="F:endonuclease activity"/>
    <property type="evidence" value="ECO:0007669"/>
    <property type="project" value="InterPro"/>
</dbReference>
<keyword evidence="5" id="KW-1185">Reference proteome</keyword>
<dbReference type="PANTHER" id="PTHR41287:SF1">
    <property type="entry name" value="PROTEIN YMFN"/>
    <property type="match status" value="1"/>
</dbReference>
<dbReference type="InterPro" id="IPR027417">
    <property type="entry name" value="P-loop_NTPase"/>
</dbReference>
<dbReference type="AlphaFoldDB" id="A0A7W4NU37"/>
<dbReference type="EMBL" id="JABEQO010000004">
    <property type="protein sequence ID" value="MBB2163843.1"/>
    <property type="molecule type" value="Genomic_DNA"/>
</dbReference>